<dbReference type="EMBL" id="CP048620">
    <property type="protein sequence ID" value="QPJ65453.1"/>
    <property type="molecule type" value="Genomic_DNA"/>
</dbReference>
<keyword evidence="5 8" id="KW-0460">Magnesium</keyword>
<keyword evidence="1 8" id="KW-0444">Lipid biosynthesis</keyword>
<keyword evidence="3 8" id="KW-0479">Metal-binding</keyword>
<keyword evidence="8" id="KW-0963">Cytoplasm</keyword>
<feature type="binding site" evidence="8">
    <location>
        <position position="57"/>
    </location>
    <ligand>
        <name>Mg(2+)</name>
        <dbReference type="ChEBI" id="CHEBI:18420"/>
    </ligand>
</feature>
<comment type="subcellular location">
    <subcellularLocation>
        <location evidence="8">Cytoplasm</location>
    </subcellularLocation>
</comment>
<dbReference type="AlphaFoldDB" id="A0A7T0C2R3"/>
<dbReference type="GO" id="GO:0008897">
    <property type="term" value="F:holo-[acyl-carrier-protein] synthase activity"/>
    <property type="evidence" value="ECO:0007669"/>
    <property type="project" value="UniProtKB-UniRule"/>
</dbReference>
<keyword evidence="4 8" id="KW-0276">Fatty acid metabolism</keyword>
<dbReference type="GO" id="GO:0000287">
    <property type="term" value="F:magnesium ion binding"/>
    <property type="evidence" value="ECO:0007669"/>
    <property type="project" value="UniProtKB-UniRule"/>
</dbReference>
<dbReference type="GO" id="GO:0006633">
    <property type="term" value="P:fatty acid biosynthetic process"/>
    <property type="evidence" value="ECO:0007669"/>
    <property type="project" value="UniProtKB-UniRule"/>
</dbReference>
<dbReference type="NCBIfam" id="TIGR00516">
    <property type="entry name" value="acpS"/>
    <property type="match status" value="1"/>
</dbReference>
<dbReference type="Pfam" id="PF01648">
    <property type="entry name" value="ACPS"/>
    <property type="match status" value="1"/>
</dbReference>
<comment type="catalytic activity">
    <reaction evidence="8">
        <text>apo-[ACP] + CoA = holo-[ACP] + adenosine 3',5'-bisphosphate + H(+)</text>
        <dbReference type="Rhea" id="RHEA:12068"/>
        <dbReference type="Rhea" id="RHEA-COMP:9685"/>
        <dbReference type="Rhea" id="RHEA-COMP:9690"/>
        <dbReference type="ChEBI" id="CHEBI:15378"/>
        <dbReference type="ChEBI" id="CHEBI:29999"/>
        <dbReference type="ChEBI" id="CHEBI:57287"/>
        <dbReference type="ChEBI" id="CHEBI:58343"/>
        <dbReference type="ChEBI" id="CHEBI:64479"/>
        <dbReference type="EC" id="2.7.8.7"/>
    </reaction>
</comment>
<evidence type="ECO:0000256" key="1">
    <source>
        <dbReference type="ARBA" id="ARBA00022516"/>
    </source>
</evidence>
<dbReference type="InterPro" id="IPR008278">
    <property type="entry name" value="4-PPantetheinyl_Trfase_dom"/>
</dbReference>
<evidence type="ECO:0000256" key="2">
    <source>
        <dbReference type="ARBA" id="ARBA00022679"/>
    </source>
</evidence>
<evidence type="ECO:0000259" key="9">
    <source>
        <dbReference type="Pfam" id="PF01648"/>
    </source>
</evidence>
<dbReference type="NCBIfam" id="TIGR00556">
    <property type="entry name" value="pantethn_trn"/>
    <property type="match status" value="1"/>
</dbReference>
<proteinExistence type="inferred from homology"/>
<dbReference type="Gene3D" id="3.90.470.20">
    <property type="entry name" value="4'-phosphopantetheinyl transferase domain"/>
    <property type="match status" value="1"/>
</dbReference>
<evidence type="ECO:0000256" key="7">
    <source>
        <dbReference type="ARBA" id="ARBA00023160"/>
    </source>
</evidence>
<sequence length="125" mass="14126">MIFGTGVDLVEISRIERSLEKYLEKFETRLFTQTEIDYCRSKAGSAKHFAARFAVKEAVLKSMGVGMDHGIAWTDIETLNEESGRPYLQLHGKGRALFDELELRAIHISISHTQEHAIAYAVAEK</sequence>
<accession>A0A7T0C2R3</accession>
<dbReference type="InterPro" id="IPR002582">
    <property type="entry name" value="ACPS"/>
</dbReference>
<evidence type="ECO:0000256" key="6">
    <source>
        <dbReference type="ARBA" id="ARBA00023098"/>
    </source>
</evidence>
<evidence type="ECO:0000256" key="4">
    <source>
        <dbReference type="ARBA" id="ARBA00022832"/>
    </source>
</evidence>
<comment type="function">
    <text evidence="8">Transfers the 4'-phosphopantetheine moiety from coenzyme A to a Ser of acyl-carrier-protein.</text>
</comment>
<feature type="binding site" evidence="8">
    <location>
        <position position="8"/>
    </location>
    <ligand>
        <name>Mg(2+)</name>
        <dbReference type="ChEBI" id="CHEBI:18420"/>
    </ligand>
</feature>
<dbReference type="InterPro" id="IPR037143">
    <property type="entry name" value="4-PPantetheinyl_Trfase_dom_sf"/>
</dbReference>
<comment type="similarity">
    <text evidence="8">Belongs to the P-Pant transferase superfamily. AcpS family.</text>
</comment>
<dbReference type="Proteomes" id="UP000594464">
    <property type="component" value="Chromosome"/>
</dbReference>
<keyword evidence="6 8" id="KW-0443">Lipid metabolism</keyword>
<name>A0A7T0C2R3_9BACT</name>
<gene>
    <name evidence="8 10" type="primary">acpS</name>
    <name evidence="10" type="ORF">G3M78_08640</name>
</gene>
<feature type="domain" description="4'-phosphopantetheinyl transferase" evidence="9">
    <location>
        <begin position="5"/>
        <end position="120"/>
    </location>
</feature>
<dbReference type="SUPFAM" id="SSF56214">
    <property type="entry name" value="4'-phosphopantetheinyl transferase"/>
    <property type="match status" value="1"/>
</dbReference>
<keyword evidence="7 8" id="KW-0275">Fatty acid biosynthesis</keyword>
<evidence type="ECO:0000256" key="5">
    <source>
        <dbReference type="ARBA" id="ARBA00022842"/>
    </source>
</evidence>
<dbReference type="EC" id="2.7.8.7" evidence="8"/>
<dbReference type="HAMAP" id="MF_00101">
    <property type="entry name" value="AcpS"/>
    <property type="match status" value="1"/>
</dbReference>
<dbReference type="GO" id="GO:0005737">
    <property type="term" value="C:cytoplasm"/>
    <property type="evidence" value="ECO:0007669"/>
    <property type="project" value="UniProtKB-SubCell"/>
</dbReference>
<evidence type="ECO:0000313" key="11">
    <source>
        <dbReference type="Proteomes" id="UP000594464"/>
    </source>
</evidence>
<comment type="cofactor">
    <cofactor evidence="8">
        <name>Mg(2+)</name>
        <dbReference type="ChEBI" id="CHEBI:18420"/>
    </cofactor>
</comment>
<evidence type="ECO:0000256" key="8">
    <source>
        <dbReference type="HAMAP-Rule" id="MF_00101"/>
    </source>
</evidence>
<organism evidence="10 11">
    <name type="scientific">Candidatus Nitrohelix vancouverensis</name>
    <dbReference type="NCBI Taxonomy" id="2705534"/>
    <lineage>
        <taxon>Bacteria</taxon>
        <taxon>Pseudomonadati</taxon>
        <taxon>Nitrospinota/Tectimicrobiota group</taxon>
        <taxon>Nitrospinota</taxon>
        <taxon>Nitrospinia</taxon>
        <taxon>Nitrospinales</taxon>
        <taxon>Nitrospinaceae</taxon>
        <taxon>Candidatus Nitrohelix</taxon>
    </lineage>
</organism>
<evidence type="ECO:0000256" key="3">
    <source>
        <dbReference type="ARBA" id="ARBA00022723"/>
    </source>
</evidence>
<protein>
    <recommendedName>
        <fullName evidence="8">Holo-[acyl-carrier-protein] synthase</fullName>
        <shortName evidence="8">Holo-ACP synthase</shortName>
        <ecNumber evidence="8">2.7.8.7</ecNumber>
    </recommendedName>
    <alternativeName>
        <fullName evidence="8">4'-phosphopantetheinyl transferase AcpS</fullName>
    </alternativeName>
</protein>
<reference evidence="11" key="1">
    <citation type="submission" date="2020-02" db="EMBL/GenBank/DDBJ databases">
        <title>Genomic and physiological characterization of two novel Nitrospinaceae genera.</title>
        <authorList>
            <person name="Mueller A.J."/>
            <person name="Jung M.-Y."/>
            <person name="Strachan C.R."/>
            <person name="Herbold C.W."/>
            <person name="Kirkegaard R.H."/>
            <person name="Daims H."/>
        </authorList>
    </citation>
    <scope>NUCLEOTIDE SEQUENCE [LARGE SCALE GENOMIC DNA]</scope>
</reference>
<dbReference type="InterPro" id="IPR004568">
    <property type="entry name" value="Ppantetheine-prot_Trfase_dom"/>
</dbReference>
<evidence type="ECO:0000313" key="10">
    <source>
        <dbReference type="EMBL" id="QPJ65453.1"/>
    </source>
</evidence>
<keyword evidence="2 8" id="KW-0808">Transferase</keyword>
<dbReference type="KEGG" id="nva:G3M78_08640"/>